<dbReference type="AlphaFoldDB" id="A0A926DX25"/>
<dbReference type="InterPro" id="IPR045864">
    <property type="entry name" value="aa-tRNA-synth_II/BPL/LPL"/>
</dbReference>
<dbReference type="NCBIfam" id="TIGR00414">
    <property type="entry name" value="serS"/>
    <property type="match status" value="1"/>
</dbReference>
<dbReference type="EC" id="6.1.1.11" evidence="12"/>
<evidence type="ECO:0000256" key="6">
    <source>
        <dbReference type="ARBA" id="ARBA00022741"/>
    </source>
</evidence>
<dbReference type="InterPro" id="IPR006195">
    <property type="entry name" value="aa-tRNA-synth_II"/>
</dbReference>
<feature type="binding site" evidence="12 14">
    <location>
        <begin position="349"/>
        <end position="352"/>
    </location>
    <ligand>
        <name>ATP</name>
        <dbReference type="ChEBI" id="CHEBI:30616"/>
    </ligand>
</feature>
<evidence type="ECO:0000256" key="11">
    <source>
        <dbReference type="ARBA" id="ARBA00048823"/>
    </source>
</evidence>
<comment type="pathway">
    <text evidence="2 12">Aminoacyl-tRNA biosynthesis; selenocysteinyl-tRNA(Sec) biosynthesis; L-seryl-tRNA(Sec) from L-serine and tRNA(Sec): step 1/1.</text>
</comment>
<evidence type="ECO:0000313" key="16">
    <source>
        <dbReference type="EMBL" id="MBC8546835.1"/>
    </source>
</evidence>
<dbReference type="Pfam" id="PF02403">
    <property type="entry name" value="Seryl_tRNA_N"/>
    <property type="match status" value="1"/>
</dbReference>
<evidence type="ECO:0000256" key="8">
    <source>
        <dbReference type="ARBA" id="ARBA00022917"/>
    </source>
</evidence>
<evidence type="ECO:0000256" key="12">
    <source>
        <dbReference type="HAMAP-Rule" id="MF_00176"/>
    </source>
</evidence>
<dbReference type="GO" id="GO:0005524">
    <property type="term" value="F:ATP binding"/>
    <property type="evidence" value="ECO:0007669"/>
    <property type="project" value="UniProtKB-UniRule"/>
</dbReference>
<feature type="binding site" evidence="13">
    <location>
        <position position="231"/>
    </location>
    <ligand>
        <name>L-serine</name>
        <dbReference type="ChEBI" id="CHEBI:33384"/>
    </ligand>
</feature>
<protein>
    <recommendedName>
        <fullName evidence="12">Serine--tRNA ligase</fullName>
        <ecNumber evidence="12">6.1.1.11</ecNumber>
    </recommendedName>
    <alternativeName>
        <fullName evidence="12">Seryl-tRNA synthetase</fullName>
        <shortName evidence="12">SerRS</shortName>
    </alternativeName>
    <alternativeName>
        <fullName evidence="12">Seryl-tRNA(Ser/Sec) synthetase</fullName>
    </alternativeName>
</protein>
<gene>
    <name evidence="12 16" type="primary">serS</name>
    <name evidence="16" type="ORF">H8711_07790</name>
</gene>
<evidence type="ECO:0000259" key="15">
    <source>
        <dbReference type="PROSITE" id="PS50862"/>
    </source>
</evidence>
<dbReference type="GO" id="GO:0016740">
    <property type="term" value="F:transferase activity"/>
    <property type="evidence" value="ECO:0007669"/>
    <property type="project" value="UniProtKB-ARBA"/>
</dbReference>
<comment type="caution">
    <text evidence="12">Lacks conserved residue(s) required for the propagation of feature annotation.</text>
</comment>
<comment type="function">
    <text evidence="12">Catalyzes the attachment of serine to tRNA(Ser). Is also able to aminoacylate tRNA(Sec) with serine, to form the misacylated tRNA L-seryl-tRNA(Sec), which will be further converted into selenocysteinyl-tRNA(Sec).</text>
</comment>
<dbReference type="PANTHER" id="PTHR43697:SF1">
    <property type="entry name" value="SERINE--TRNA LIGASE"/>
    <property type="match status" value="1"/>
</dbReference>
<evidence type="ECO:0000256" key="7">
    <source>
        <dbReference type="ARBA" id="ARBA00022840"/>
    </source>
</evidence>
<evidence type="ECO:0000256" key="4">
    <source>
        <dbReference type="ARBA" id="ARBA00022490"/>
    </source>
</evidence>
<dbReference type="InterPro" id="IPR033729">
    <property type="entry name" value="SerRS_core"/>
</dbReference>
<keyword evidence="8 12" id="KW-0648">Protein biosynthesis</keyword>
<evidence type="ECO:0000313" key="17">
    <source>
        <dbReference type="Proteomes" id="UP000653127"/>
    </source>
</evidence>
<dbReference type="InterPro" id="IPR010978">
    <property type="entry name" value="tRNA-bd_arm"/>
</dbReference>
<dbReference type="HAMAP" id="MF_00176">
    <property type="entry name" value="Ser_tRNA_synth_type1"/>
    <property type="match status" value="1"/>
</dbReference>
<evidence type="ECO:0000256" key="5">
    <source>
        <dbReference type="ARBA" id="ARBA00022598"/>
    </source>
</evidence>
<keyword evidence="5 12" id="KW-0436">Ligase</keyword>
<dbReference type="GO" id="GO:0005737">
    <property type="term" value="C:cytoplasm"/>
    <property type="evidence" value="ECO:0007669"/>
    <property type="project" value="UniProtKB-SubCell"/>
</dbReference>
<dbReference type="GO" id="GO:0140096">
    <property type="term" value="F:catalytic activity, acting on a protein"/>
    <property type="evidence" value="ECO:0007669"/>
    <property type="project" value="UniProtKB-ARBA"/>
</dbReference>
<dbReference type="CDD" id="cd00770">
    <property type="entry name" value="SerRS_core"/>
    <property type="match status" value="1"/>
</dbReference>
<evidence type="ECO:0000256" key="9">
    <source>
        <dbReference type="ARBA" id="ARBA00023146"/>
    </source>
</evidence>
<feature type="binding site" evidence="12">
    <location>
        <begin position="231"/>
        <end position="233"/>
    </location>
    <ligand>
        <name>L-serine</name>
        <dbReference type="ChEBI" id="CHEBI:33384"/>
    </ligand>
</feature>
<dbReference type="InterPro" id="IPR002314">
    <property type="entry name" value="aa-tRNA-synt_IIb"/>
</dbReference>
<keyword evidence="9 12" id="KW-0030">Aminoacyl-tRNA synthetase</keyword>
<dbReference type="InterPro" id="IPR042103">
    <property type="entry name" value="SerRS_1_N_sf"/>
</dbReference>
<keyword evidence="4 12" id="KW-0963">Cytoplasm</keyword>
<dbReference type="GO" id="GO:0006434">
    <property type="term" value="P:seryl-tRNA aminoacylation"/>
    <property type="evidence" value="ECO:0007669"/>
    <property type="project" value="UniProtKB-UniRule"/>
</dbReference>
<evidence type="ECO:0000256" key="13">
    <source>
        <dbReference type="PIRSR" id="PIRSR001529-1"/>
    </source>
</evidence>
<feature type="domain" description="Aminoacyl-transfer RNA synthetases class-II family profile" evidence="15">
    <location>
        <begin position="173"/>
        <end position="410"/>
    </location>
</feature>
<sequence length="423" mass="47715">MLDIRRIRSNPDEVKAGVKRRGKDMDAVVDEILAIDEKRREIGTKADGMKAEQNKASKQIPMFKKEGRDITALMAEMKLLAEEIGACDAEVSKLEARQRELLLSIPNVPHESVPTGLDDSQNPEVRRWGEPRQFPYEPKPHWDIGADLDILDPERAAKVTGKRFHFYKGLGARLERAVINFYLDQHTANGYVEVLPPFMANSASMTGTGQLPKFAEDMFKLEGLDYYLIPTAEVPVTNLYRDEILDGAKLPIKHCAYSACFRAEAGSAGRDTRGLIRQHQFNKVELVKFSRPEESYDELEKLTHDAETKLQMLGLPYHVVTLCSGDLGFSSAKTYDIEVWMPSYNRYLEISSCSNFEDYQARRANIKFKDNPKDKAQLVHTLNGSGLAIGRTVAAILENYQNEDGSVTVPEVLRPYMGVDVIR</sequence>
<feature type="binding site" evidence="12 13">
    <location>
        <position position="285"/>
    </location>
    <ligand>
        <name>L-serine</name>
        <dbReference type="ChEBI" id="CHEBI:33384"/>
    </ligand>
</feature>
<evidence type="ECO:0000256" key="1">
    <source>
        <dbReference type="ARBA" id="ARBA00004496"/>
    </source>
</evidence>
<dbReference type="PROSITE" id="PS50862">
    <property type="entry name" value="AA_TRNA_LIGASE_II"/>
    <property type="match status" value="1"/>
</dbReference>
<dbReference type="Proteomes" id="UP000653127">
    <property type="component" value="Unassembled WGS sequence"/>
</dbReference>
<comment type="similarity">
    <text evidence="3 12">Belongs to the class-II aminoacyl-tRNA synthetase family. Type-1 seryl-tRNA synthetase subfamily.</text>
</comment>
<feature type="binding site" evidence="12">
    <location>
        <position position="385"/>
    </location>
    <ligand>
        <name>L-serine</name>
        <dbReference type="ChEBI" id="CHEBI:33384"/>
    </ligand>
</feature>
<comment type="caution">
    <text evidence="16">The sequence shown here is derived from an EMBL/GenBank/DDBJ whole genome shotgun (WGS) entry which is preliminary data.</text>
</comment>
<dbReference type="Gene3D" id="1.10.287.40">
    <property type="entry name" value="Serine-tRNA synthetase, tRNA binding domain"/>
    <property type="match status" value="1"/>
</dbReference>
<evidence type="ECO:0000256" key="3">
    <source>
        <dbReference type="ARBA" id="ARBA00010728"/>
    </source>
</evidence>
<proteinExistence type="inferred from homology"/>
<dbReference type="PRINTS" id="PR00981">
    <property type="entry name" value="TRNASYNTHSER"/>
</dbReference>
<keyword evidence="17" id="KW-1185">Reference proteome</keyword>
<dbReference type="EMBL" id="JACRST010000010">
    <property type="protein sequence ID" value="MBC8546835.1"/>
    <property type="molecule type" value="Genomic_DNA"/>
</dbReference>
<feature type="binding site" evidence="13">
    <location>
        <position position="262"/>
    </location>
    <ligand>
        <name>L-serine</name>
        <dbReference type="ChEBI" id="CHEBI:33384"/>
    </ligand>
</feature>
<dbReference type="GO" id="GO:0016260">
    <property type="term" value="P:selenocysteine biosynthetic process"/>
    <property type="evidence" value="ECO:0007669"/>
    <property type="project" value="UniProtKB-UniRule"/>
</dbReference>
<dbReference type="GO" id="GO:0004828">
    <property type="term" value="F:serine-tRNA ligase activity"/>
    <property type="evidence" value="ECO:0007669"/>
    <property type="project" value="UniProtKB-UniRule"/>
</dbReference>
<dbReference type="Gene3D" id="3.30.930.10">
    <property type="entry name" value="Bira Bifunctional Protein, Domain 2"/>
    <property type="match status" value="1"/>
</dbReference>
<dbReference type="InterPro" id="IPR002317">
    <property type="entry name" value="Ser-tRNA-ligase_type_1"/>
</dbReference>
<accession>A0A926DX25</accession>
<dbReference type="RefSeq" id="WP_249282910.1">
    <property type="nucleotide sequence ID" value="NZ_JACRST010000010.1"/>
</dbReference>
<reference evidence="16" key="1">
    <citation type="submission" date="2020-08" db="EMBL/GenBank/DDBJ databases">
        <title>Genome public.</title>
        <authorList>
            <person name="Liu C."/>
            <person name="Sun Q."/>
        </authorList>
    </citation>
    <scope>NUCLEOTIDE SEQUENCE</scope>
    <source>
        <strain evidence="16">NSJ-31</strain>
    </source>
</reference>
<comment type="catalytic activity">
    <reaction evidence="10 12">
        <text>tRNA(Sec) + L-serine + ATP = L-seryl-tRNA(Sec) + AMP + diphosphate + H(+)</text>
        <dbReference type="Rhea" id="RHEA:42580"/>
        <dbReference type="Rhea" id="RHEA-COMP:9742"/>
        <dbReference type="Rhea" id="RHEA-COMP:10128"/>
        <dbReference type="ChEBI" id="CHEBI:15378"/>
        <dbReference type="ChEBI" id="CHEBI:30616"/>
        <dbReference type="ChEBI" id="CHEBI:33019"/>
        <dbReference type="ChEBI" id="CHEBI:33384"/>
        <dbReference type="ChEBI" id="CHEBI:78442"/>
        <dbReference type="ChEBI" id="CHEBI:78533"/>
        <dbReference type="ChEBI" id="CHEBI:456215"/>
        <dbReference type="EC" id="6.1.1.11"/>
    </reaction>
</comment>
<dbReference type="SUPFAM" id="SSF46589">
    <property type="entry name" value="tRNA-binding arm"/>
    <property type="match status" value="1"/>
</dbReference>
<feature type="binding site" evidence="13">
    <location>
        <position position="383"/>
    </location>
    <ligand>
        <name>L-serine</name>
        <dbReference type="ChEBI" id="CHEBI:33384"/>
    </ligand>
</feature>
<evidence type="ECO:0000256" key="2">
    <source>
        <dbReference type="ARBA" id="ARBA00005045"/>
    </source>
</evidence>
<evidence type="ECO:0000256" key="10">
    <source>
        <dbReference type="ARBA" id="ARBA00047929"/>
    </source>
</evidence>
<dbReference type="PIRSF" id="PIRSF001529">
    <property type="entry name" value="Ser-tRNA-synth_IIa"/>
    <property type="match status" value="1"/>
</dbReference>
<keyword evidence="7 12" id="KW-0067">ATP-binding</keyword>
<keyword evidence="6 12" id="KW-0547">Nucleotide-binding</keyword>
<comment type="catalytic activity">
    <reaction evidence="11 12">
        <text>tRNA(Ser) + L-serine + ATP = L-seryl-tRNA(Ser) + AMP + diphosphate + H(+)</text>
        <dbReference type="Rhea" id="RHEA:12292"/>
        <dbReference type="Rhea" id="RHEA-COMP:9669"/>
        <dbReference type="Rhea" id="RHEA-COMP:9703"/>
        <dbReference type="ChEBI" id="CHEBI:15378"/>
        <dbReference type="ChEBI" id="CHEBI:30616"/>
        <dbReference type="ChEBI" id="CHEBI:33019"/>
        <dbReference type="ChEBI" id="CHEBI:33384"/>
        <dbReference type="ChEBI" id="CHEBI:78442"/>
        <dbReference type="ChEBI" id="CHEBI:78533"/>
        <dbReference type="ChEBI" id="CHEBI:456215"/>
        <dbReference type="EC" id="6.1.1.11"/>
    </reaction>
</comment>
<evidence type="ECO:0000256" key="14">
    <source>
        <dbReference type="PIRSR" id="PIRSR001529-2"/>
    </source>
</evidence>
<comment type="domain">
    <text evidence="12">Consists of two distinct domains, a catalytic core and a N-terminal extension that is involved in tRNA binding.</text>
</comment>
<name>A0A926DX25_9FIRM</name>
<dbReference type="InterPro" id="IPR015866">
    <property type="entry name" value="Ser-tRNA-synth_1_N"/>
</dbReference>
<comment type="subunit">
    <text evidence="12">Homodimer. The tRNA molecule binds across the dimer.</text>
</comment>
<feature type="binding site" evidence="12 14">
    <location>
        <begin position="262"/>
        <end position="264"/>
    </location>
    <ligand>
        <name>ATP</name>
        <dbReference type="ChEBI" id="CHEBI:30616"/>
    </ligand>
</feature>
<dbReference type="PANTHER" id="PTHR43697">
    <property type="entry name" value="SERYL-TRNA SYNTHETASE"/>
    <property type="match status" value="1"/>
</dbReference>
<organism evidence="16 17">
    <name type="scientific">Ligaoa zhengdingensis</name>
    <dbReference type="NCBI Taxonomy" id="2763658"/>
    <lineage>
        <taxon>Bacteria</taxon>
        <taxon>Bacillati</taxon>
        <taxon>Bacillota</taxon>
        <taxon>Clostridia</taxon>
        <taxon>Eubacteriales</taxon>
        <taxon>Oscillospiraceae</taxon>
        <taxon>Ligaoa</taxon>
    </lineage>
</organism>
<comment type="subcellular location">
    <subcellularLocation>
        <location evidence="1 12">Cytoplasm</location>
    </subcellularLocation>
</comment>
<dbReference type="Pfam" id="PF00587">
    <property type="entry name" value="tRNA-synt_2b"/>
    <property type="match status" value="1"/>
</dbReference>
<dbReference type="SUPFAM" id="SSF55681">
    <property type="entry name" value="Class II aaRS and biotin synthetases"/>
    <property type="match status" value="1"/>
</dbReference>